<evidence type="ECO:0000313" key="2">
    <source>
        <dbReference type="Proteomes" id="UP000299102"/>
    </source>
</evidence>
<proteinExistence type="predicted"/>
<organism evidence="1 2">
    <name type="scientific">Eumeta variegata</name>
    <name type="common">Bagworm moth</name>
    <name type="synonym">Eumeta japonica</name>
    <dbReference type="NCBI Taxonomy" id="151549"/>
    <lineage>
        <taxon>Eukaryota</taxon>
        <taxon>Metazoa</taxon>
        <taxon>Ecdysozoa</taxon>
        <taxon>Arthropoda</taxon>
        <taxon>Hexapoda</taxon>
        <taxon>Insecta</taxon>
        <taxon>Pterygota</taxon>
        <taxon>Neoptera</taxon>
        <taxon>Endopterygota</taxon>
        <taxon>Lepidoptera</taxon>
        <taxon>Glossata</taxon>
        <taxon>Ditrysia</taxon>
        <taxon>Tineoidea</taxon>
        <taxon>Psychidae</taxon>
        <taxon>Oiketicinae</taxon>
        <taxon>Eumeta</taxon>
    </lineage>
</organism>
<accession>A0A4C1UYA6</accession>
<evidence type="ECO:0000313" key="1">
    <source>
        <dbReference type="EMBL" id="GBP30932.1"/>
    </source>
</evidence>
<reference evidence="1 2" key="1">
    <citation type="journal article" date="2019" name="Commun. Biol.">
        <title>The bagworm genome reveals a unique fibroin gene that provides high tensile strength.</title>
        <authorList>
            <person name="Kono N."/>
            <person name="Nakamura H."/>
            <person name="Ohtoshi R."/>
            <person name="Tomita M."/>
            <person name="Numata K."/>
            <person name="Arakawa K."/>
        </authorList>
    </citation>
    <scope>NUCLEOTIDE SEQUENCE [LARGE SCALE GENOMIC DNA]</scope>
</reference>
<gene>
    <name evidence="1" type="ORF">EVAR_28573_1</name>
</gene>
<dbReference type="Proteomes" id="UP000299102">
    <property type="component" value="Unassembled WGS sequence"/>
</dbReference>
<dbReference type="AlphaFoldDB" id="A0A4C1UYA6"/>
<comment type="caution">
    <text evidence="1">The sequence shown here is derived from an EMBL/GenBank/DDBJ whole genome shotgun (WGS) entry which is preliminary data.</text>
</comment>
<protein>
    <submittedName>
        <fullName evidence="1">Uncharacterized protein</fullName>
    </submittedName>
</protein>
<dbReference type="EMBL" id="BGZK01000239">
    <property type="protein sequence ID" value="GBP30932.1"/>
    <property type="molecule type" value="Genomic_DNA"/>
</dbReference>
<sequence>MVPARREVLSRRTVVSLHFLHDRTPKDKSRLRLLTIASYTPKNALLVPLYHARRGSQQLLKLTRSGYKNLEDPEEPTSIVATSIDVVTSNGYGDVV</sequence>
<keyword evidence="2" id="KW-1185">Reference proteome</keyword>
<name>A0A4C1UYA6_EUMVA</name>